<comment type="subcellular location">
    <subcellularLocation>
        <location evidence="12">Mitochondrion outer membrane</location>
        <topology evidence="12">Single-pass type IV membrane protein</topology>
    </subcellularLocation>
    <subcellularLocation>
        <location evidence="12">Peroxisome</location>
    </subcellularLocation>
</comment>
<dbReference type="InterPro" id="IPR039433">
    <property type="entry name" value="Mff-like_dom"/>
</dbReference>
<evidence type="ECO:0000256" key="11">
    <source>
        <dbReference type="ARBA" id="ARBA00047090"/>
    </source>
</evidence>
<evidence type="ECO:0000313" key="15">
    <source>
        <dbReference type="Proteomes" id="UP000291000"/>
    </source>
</evidence>
<keyword evidence="9" id="KW-0472">Membrane</keyword>
<dbReference type="InterPro" id="IPR008518">
    <property type="entry name" value="Mff/Tango-11"/>
</dbReference>
<keyword evidence="7" id="KW-0175">Coiled coil</keyword>
<dbReference type="GO" id="GO:0005777">
    <property type="term" value="C:peroxisome"/>
    <property type="evidence" value="ECO:0007669"/>
    <property type="project" value="UniProtKB-SubCell"/>
</dbReference>
<evidence type="ECO:0000256" key="12">
    <source>
        <dbReference type="RuleBase" id="RU368040"/>
    </source>
</evidence>
<dbReference type="PANTHER" id="PTHR16501">
    <property type="entry name" value="TRANSPORT AND GOLGI ORGANIZATION PROTEIN 11"/>
    <property type="match status" value="1"/>
</dbReference>
<comment type="function">
    <text evidence="1">Plays a role in mitochondrial and peroxisomal fission. Promotes the recruitment and association of the fission mediator dynamin-related protein 1 (DNM1L) to the mitochondrial surface. May be involved in regulation of synaptic vesicle membrane dynamics by recruitment of DNM1L to clathrin-containing vesicles.</text>
</comment>
<dbReference type="GO" id="GO:0090141">
    <property type="term" value="P:positive regulation of mitochondrial fission"/>
    <property type="evidence" value="ECO:0007669"/>
    <property type="project" value="UniProtKB-UniRule"/>
</dbReference>
<evidence type="ECO:0000256" key="8">
    <source>
        <dbReference type="ARBA" id="ARBA00023128"/>
    </source>
</evidence>
<evidence type="ECO:0000256" key="9">
    <source>
        <dbReference type="ARBA" id="ARBA00023136"/>
    </source>
</evidence>
<keyword evidence="6" id="KW-1133">Transmembrane helix</keyword>
<dbReference type="GO" id="GO:0090314">
    <property type="term" value="P:positive regulation of protein targeting to membrane"/>
    <property type="evidence" value="ECO:0007669"/>
    <property type="project" value="UniProtKB-UniRule"/>
</dbReference>
<keyword evidence="15" id="KW-1185">Reference proteome</keyword>
<dbReference type="Proteomes" id="UP000291000">
    <property type="component" value="Chromosome 3"/>
</dbReference>
<evidence type="ECO:0000259" key="13">
    <source>
        <dbReference type="Pfam" id="PF05644"/>
    </source>
</evidence>
<evidence type="ECO:0000256" key="1">
    <source>
        <dbReference type="ARBA" id="ARBA00002338"/>
    </source>
</evidence>
<organism evidence="14 15">
    <name type="scientific">Capra hircus</name>
    <name type="common">Goat</name>
    <dbReference type="NCBI Taxonomy" id="9925"/>
    <lineage>
        <taxon>Eukaryota</taxon>
        <taxon>Metazoa</taxon>
        <taxon>Chordata</taxon>
        <taxon>Craniata</taxon>
        <taxon>Vertebrata</taxon>
        <taxon>Euteleostomi</taxon>
        <taxon>Mammalia</taxon>
        <taxon>Eutheria</taxon>
        <taxon>Laurasiatheria</taxon>
        <taxon>Artiodactyla</taxon>
        <taxon>Ruminantia</taxon>
        <taxon>Pecora</taxon>
        <taxon>Bovidae</taxon>
        <taxon>Caprinae</taxon>
        <taxon>Capra</taxon>
    </lineage>
</organism>
<dbReference type="Ensembl" id="ENSCHIT00000034181.1">
    <property type="protein sequence ID" value="ENSCHIP00000026318.1"/>
    <property type="gene ID" value="ENSCHIG00000022704.1"/>
</dbReference>
<dbReference type="Pfam" id="PF05644">
    <property type="entry name" value="Miff"/>
    <property type="match status" value="2"/>
</dbReference>
<dbReference type="GeneTree" id="ENSGT00390000009776"/>
<dbReference type="GO" id="GO:0006626">
    <property type="term" value="P:protein targeting to mitochondrion"/>
    <property type="evidence" value="ECO:0007669"/>
    <property type="project" value="TreeGrafter"/>
</dbReference>
<evidence type="ECO:0000256" key="3">
    <source>
        <dbReference type="ARBA" id="ARBA00021235"/>
    </source>
</evidence>
<evidence type="ECO:0000256" key="5">
    <source>
        <dbReference type="ARBA" id="ARBA00022787"/>
    </source>
</evidence>
<keyword evidence="4" id="KW-0812">Transmembrane</keyword>
<dbReference type="AlphaFoldDB" id="A0A452FPT1"/>
<reference evidence="14 15" key="1">
    <citation type="submission" date="2016-04" db="EMBL/GenBank/DDBJ databases">
        <title>Polished mammalian reference genomes with single-molecule sequencing and chromosome conformation capture applied to the Capra hircus genome.</title>
        <authorList>
            <person name="Bickhart D.M."/>
            <person name="Koren S."/>
            <person name="Rosen B."/>
            <person name="Hastie A."/>
            <person name="Liachko I."/>
            <person name="Sullivan S.T."/>
            <person name="Burton J."/>
            <person name="Sayre B.L."/>
            <person name="Huson H.J."/>
            <person name="Lee J."/>
            <person name="Lam E."/>
            <person name="Kelley C.M."/>
            <person name="Hutchison J.L."/>
            <person name="Zhou Y."/>
            <person name="Sun J."/>
            <person name="Crisa A."/>
            <person name="Schwartz J.C."/>
            <person name="Hammond J.A."/>
            <person name="Schroeder S.G."/>
            <person name="Liu G.E."/>
            <person name="Dunham M."/>
            <person name="Shendure J."/>
            <person name="Sonstegard T.S."/>
            <person name="Phillippy A.M."/>
            <person name="Van Tassell C.P."/>
            <person name="Smith T.P."/>
        </authorList>
    </citation>
    <scope>NUCLEOTIDE SEQUENCE [LARGE SCALE GENOMIC DNA]</scope>
</reference>
<evidence type="ECO:0000256" key="7">
    <source>
        <dbReference type="ARBA" id="ARBA00023054"/>
    </source>
</evidence>
<dbReference type="PANTHER" id="PTHR16501:SF17">
    <property type="entry name" value="MITOCHONDRIAL FISSION FACTOR"/>
    <property type="match status" value="1"/>
</dbReference>
<evidence type="ECO:0000256" key="6">
    <source>
        <dbReference type="ARBA" id="ARBA00022989"/>
    </source>
</evidence>
<evidence type="ECO:0000256" key="4">
    <source>
        <dbReference type="ARBA" id="ARBA00022692"/>
    </source>
</evidence>
<accession>A0A452FPT1</accession>
<dbReference type="Bgee" id="ENSCHIG00000022704">
    <property type="expression patterns" value="Expressed in ovary and 5 other cell types or tissues"/>
</dbReference>
<evidence type="ECO:0000256" key="2">
    <source>
        <dbReference type="ARBA" id="ARBA00009806"/>
    </source>
</evidence>
<sequence>MADISQIRYEMEYTEGITPPNADLEQEFQEGVSNASVILQIVVARIPFSRQPDLDLIQSTPFKAMALKIPHRVLMVSERSLNFLDLESPRPTPQNEASHVAGSLRRSLCEWEMLLAKMASWSEVTPCRGLTIVDVAIKLNRHLQLLEEETKKRAKREMAMYSSTVAFQLFNSSLWFCH</sequence>
<comment type="similarity">
    <text evidence="2 12">Belongs to the Tango11 family.</text>
</comment>
<protein>
    <recommendedName>
        <fullName evidence="3 12">Mitochondrial fission factor</fullName>
    </recommendedName>
</protein>
<comment type="subunit">
    <text evidence="11">Homodimer. Interacts with DNM1L. Interacts with C11orf65/MFI; the interaction inhibits MFF interaction with DNM1L.</text>
</comment>
<name>A0A452FPT1_CAPHI</name>
<reference evidence="14" key="3">
    <citation type="submission" date="2025-09" db="UniProtKB">
        <authorList>
            <consortium name="Ensembl"/>
        </authorList>
    </citation>
    <scope>IDENTIFICATION</scope>
</reference>
<dbReference type="EMBL" id="LWLT01000004">
    <property type="status" value="NOT_ANNOTATED_CDS"/>
    <property type="molecule type" value="Genomic_DNA"/>
</dbReference>
<dbReference type="GO" id="GO:0005741">
    <property type="term" value="C:mitochondrial outer membrane"/>
    <property type="evidence" value="ECO:0007669"/>
    <property type="project" value="UniProtKB-SubCell"/>
</dbReference>
<reference evidence="14" key="2">
    <citation type="submission" date="2025-08" db="UniProtKB">
        <authorList>
            <consortium name="Ensembl"/>
        </authorList>
    </citation>
    <scope>IDENTIFICATION</scope>
</reference>
<evidence type="ECO:0000313" key="14">
    <source>
        <dbReference type="Ensembl" id="ENSCHIP00000026318.1"/>
    </source>
</evidence>
<keyword evidence="10 12" id="KW-0576">Peroxisome</keyword>
<feature type="domain" description="Mff-like" evidence="13">
    <location>
        <begin position="1"/>
        <end position="107"/>
    </location>
</feature>
<feature type="domain" description="Mff-like" evidence="13">
    <location>
        <begin position="137"/>
        <end position="176"/>
    </location>
</feature>
<proteinExistence type="inferred from homology"/>
<keyword evidence="8 12" id="KW-0496">Mitochondrion</keyword>
<dbReference type="GO" id="GO:0000266">
    <property type="term" value="P:mitochondrial fission"/>
    <property type="evidence" value="ECO:0007669"/>
    <property type="project" value="UniProtKB-UniRule"/>
</dbReference>
<keyword evidence="5 12" id="KW-1000">Mitochondrion outer membrane</keyword>
<evidence type="ECO:0000256" key="10">
    <source>
        <dbReference type="ARBA" id="ARBA00023140"/>
    </source>
</evidence>